<dbReference type="NCBIfam" id="NF000711">
    <property type="entry name" value="PRK00039.2-1"/>
    <property type="match status" value="1"/>
</dbReference>
<feature type="active site" evidence="13">
    <location>
        <position position="10"/>
    </location>
</feature>
<evidence type="ECO:0000256" key="11">
    <source>
        <dbReference type="ARBA" id="ARBA00023204"/>
    </source>
</evidence>
<dbReference type="Gene3D" id="3.30.420.10">
    <property type="entry name" value="Ribonuclease H-like superfamily/Ribonuclease H"/>
    <property type="match status" value="1"/>
</dbReference>
<dbReference type="GO" id="GO:0008821">
    <property type="term" value="F:crossover junction DNA endonuclease activity"/>
    <property type="evidence" value="ECO:0007669"/>
    <property type="project" value="UniProtKB-UniRule"/>
</dbReference>
<comment type="subcellular location">
    <subcellularLocation>
        <location evidence="13">Cytoplasm</location>
    </subcellularLocation>
</comment>
<accession>A0A1I7J0R0</accession>
<feature type="binding site" evidence="13">
    <location>
        <position position="10"/>
    </location>
    <ligand>
        <name>Mg(2+)</name>
        <dbReference type="ChEBI" id="CHEBI:18420"/>
        <label>1</label>
    </ligand>
</feature>
<evidence type="ECO:0000256" key="6">
    <source>
        <dbReference type="ARBA" id="ARBA00022763"/>
    </source>
</evidence>
<feature type="binding site" evidence="13">
    <location>
        <position position="143"/>
    </location>
    <ligand>
        <name>Mg(2+)</name>
        <dbReference type="ChEBI" id="CHEBI:18420"/>
        <label>1</label>
    </ligand>
</feature>
<feature type="binding site" evidence="13">
    <location>
        <position position="70"/>
    </location>
    <ligand>
        <name>Mg(2+)</name>
        <dbReference type="ChEBI" id="CHEBI:18420"/>
        <label>2</label>
    </ligand>
</feature>
<dbReference type="GO" id="GO:0000287">
    <property type="term" value="F:magnesium ion binding"/>
    <property type="evidence" value="ECO:0007669"/>
    <property type="project" value="UniProtKB-UniRule"/>
</dbReference>
<comment type="similarity">
    <text evidence="1 13">Belongs to the RuvC family.</text>
</comment>
<dbReference type="HAMAP" id="MF_00034">
    <property type="entry name" value="RuvC"/>
    <property type="match status" value="1"/>
</dbReference>
<keyword evidence="8 13" id="KW-0460">Magnesium</keyword>
<dbReference type="CDD" id="cd16962">
    <property type="entry name" value="RuvC"/>
    <property type="match status" value="1"/>
</dbReference>
<dbReference type="STRING" id="392015.SAMN05421543_10842"/>
<feature type="active site" evidence="13">
    <location>
        <position position="143"/>
    </location>
</feature>
<dbReference type="OrthoDB" id="9805499at2"/>
<evidence type="ECO:0000313" key="16">
    <source>
        <dbReference type="Proteomes" id="UP000183508"/>
    </source>
</evidence>
<proteinExistence type="inferred from homology"/>
<keyword evidence="16" id="KW-1185">Reference proteome</keyword>
<keyword evidence="5 13" id="KW-0255">Endonuclease</keyword>
<reference evidence="16" key="1">
    <citation type="submission" date="2016-10" db="EMBL/GenBank/DDBJ databases">
        <authorList>
            <person name="Varghese N."/>
        </authorList>
    </citation>
    <scope>NUCLEOTIDE SEQUENCE [LARGE SCALE GENOMIC DNA]</scope>
    <source>
        <strain evidence="16">DSM 17980</strain>
    </source>
</reference>
<dbReference type="InterPro" id="IPR002176">
    <property type="entry name" value="X-over_junc_endoDNase_RuvC"/>
</dbReference>
<dbReference type="GO" id="GO:0048476">
    <property type="term" value="C:Holliday junction resolvase complex"/>
    <property type="evidence" value="ECO:0007669"/>
    <property type="project" value="UniProtKB-UniRule"/>
</dbReference>
<evidence type="ECO:0000256" key="7">
    <source>
        <dbReference type="ARBA" id="ARBA00022801"/>
    </source>
</evidence>
<dbReference type="eggNOG" id="COG0817">
    <property type="taxonomic scope" value="Bacteria"/>
</dbReference>
<dbReference type="PRINTS" id="PR00696">
    <property type="entry name" value="RSOLVASERUVC"/>
</dbReference>
<evidence type="ECO:0000256" key="8">
    <source>
        <dbReference type="ARBA" id="ARBA00022842"/>
    </source>
</evidence>
<evidence type="ECO:0000256" key="12">
    <source>
        <dbReference type="ARBA" id="ARBA00029354"/>
    </source>
</evidence>
<dbReference type="AlphaFoldDB" id="A0A1I7J0R0"/>
<evidence type="ECO:0000256" key="14">
    <source>
        <dbReference type="NCBIfam" id="TIGR00228"/>
    </source>
</evidence>
<feature type="active site" evidence="13">
    <location>
        <position position="70"/>
    </location>
</feature>
<comment type="cofactor">
    <cofactor evidence="13">
        <name>Mg(2+)</name>
        <dbReference type="ChEBI" id="CHEBI:18420"/>
    </cofactor>
    <text evidence="13">Binds 2 Mg(2+) ion per subunit.</text>
</comment>
<keyword evidence="4 13" id="KW-0479">Metal-binding</keyword>
<dbReference type="NCBIfam" id="TIGR00228">
    <property type="entry name" value="ruvC"/>
    <property type="match status" value="1"/>
</dbReference>
<dbReference type="InterPro" id="IPR012337">
    <property type="entry name" value="RNaseH-like_sf"/>
</dbReference>
<evidence type="ECO:0000256" key="4">
    <source>
        <dbReference type="ARBA" id="ARBA00022723"/>
    </source>
</evidence>
<dbReference type="Proteomes" id="UP000183508">
    <property type="component" value="Unassembled WGS sequence"/>
</dbReference>
<dbReference type="GO" id="GO:0006310">
    <property type="term" value="P:DNA recombination"/>
    <property type="evidence" value="ECO:0007669"/>
    <property type="project" value="UniProtKB-UniRule"/>
</dbReference>
<gene>
    <name evidence="13" type="primary">ruvC</name>
    <name evidence="15" type="ORF">SAMN05421543_10842</name>
</gene>
<sequence>MTKIRILGIDPGLARTGYGVVDSDGTRLRAVGYGCIETPAHTPLPRRLQQVYDEVREVIARHRPDTVAVEQLFFYRNTTTAFAVGQARGVAILAAVQAGLDLAEYTPMQVKQAVSGYGKADKSQVQEMVRLLLQLPARPSPDDTADALAVAIAHAHAGPFRRLAEGAGGEGTVRA</sequence>
<name>A0A1I7J0R0_9BACL</name>
<evidence type="ECO:0000256" key="13">
    <source>
        <dbReference type="HAMAP-Rule" id="MF_00034"/>
    </source>
</evidence>
<dbReference type="InterPro" id="IPR036397">
    <property type="entry name" value="RNaseH_sf"/>
</dbReference>
<dbReference type="PANTHER" id="PTHR30194:SF3">
    <property type="entry name" value="CROSSOVER JUNCTION ENDODEOXYRIBONUCLEASE RUVC"/>
    <property type="match status" value="1"/>
</dbReference>
<keyword evidence="2 13" id="KW-0963">Cytoplasm</keyword>
<dbReference type="InterPro" id="IPR020563">
    <property type="entry name" value="X-over_junc_endoDNase_Mg_BS"/>
</dbReference>
<dbReference type="PANTHER" id="PTHR30194">
    <property type="entry name" value="CROSSOVER JUNCTION ENDODEOXYRIBONUCLEASE RUVC"/>
    <property type="match status" value="1"/>
</dbReference>
<organism evidence="15 16">
    <name type="scientific">Alicyclobacillus macrosporangiidus</name>
    <dbReference type="NCBI Taxonomy" id="392015"/>
    <lineage>
        <taxon>Bacteria</taxon>
        <taxon>Bacillati</taxon>
        <taxon>Bacillota</taxon>
        <taxon>Bacilli</taxon>
        <taxon>Bacillales</taxon>
        <taxon>Alicyclobacillaceae</taxon>
        <taxon>Alicyclobacillus</taxon>
    </lineage>
</organism>
<dbReference type="EC" id="3.1.21.10" evidence="13 14"/>
<evidence type="ECO:0000256" key="5">
    <source>
        <dbReference type="ARBA" id="ARBA00022759"/>
    </source>
</evidence>
<evidence type="ECO:0000256" key="10">
    <source>
        <dbReference type="ARBA" id="ARBA00023172"/>
    </source>
</evidence>
<comment type="catalytic activity">
    <reaction evidence="12 13">
        <text>Endonucleolytic cleavage at a junction such as a reciprocal single-stranded crossover between two homologous DNA duplexes (Holliday junction).</text>
        <dbReference type="EC" id="3.1.21.10"/>
    </reaction>
</comment>
<dbReference type="GO" id="GO:0003677">
    <property type="term" value="F:DNA binding"/>
    <property type="evidence" value="ECO:0007669"/>
    <property type="project" value="UniProtKB-KW"/>
</dbReference>
<keyword evidence="6 13" id="KW-0227">DNA damage</keyword>
<dbReference type="GO" id="GO:0006281">
    <property type="term" value="P:DNA repair"/>
    <property type="evidence" value="ECO:0007669"/>
    <property type="project" value="UniProtKB-UniRule"/>
</dbReference>
<keyword evidence="11 13" id="KW-0234">DNA repair</keyword>
<keyword evidence="10 13" id="KW-0233">DNA recombination</keyword>
<evidence type="ECO:0000313" key="15">
    <source>
        <dbReference type="EMBL" id="SFU78742.1"/>
    </source>
</evidence>
<comment type="function">
    <text evidence="13">The RuvA-RuvB-RuvC complex processes Holliday junction (HJ) DNA during genetic recombination and DNA repair. Endonuclease that resolves HJ intermediates. Cleaves cruciform DNA by making single-stranded nicks across the HJ at symmetrical positions within the homologous arms, yielding a 5'-phosphate and a 3'-hydroxyl group; requires a central core of homology in the junction. The consensus cleavage sequence is 5'-(A/T)TT(C/G)-3'. Cleavage occurs on the 3'-side of the TT dinucleotide at the point of strand exchange. HJ branch migration catalyzed by RuvA-RuvB allows RuvC to scan DNA until it finds its consensus sequence, where it cleaves and resolves the cruciform DNA.</text>
</comment>
<dbReference type="SUPFAM" id="SSF53098">
    <property type="entry name" value="Ribonuclease H-like"/>
    <property type="match status" value="1"/>
</dbReference>
<keyword evidence="3 13" id="KW-0540">Nuclease</keyword>
<dbReference type="GO" id="GO:0005737">
    <property type="term" value="C:cytoplasm"/>
    <property type="evidence" value="ECO:0007669"/>
    <property type="project" value="UniProtKB-SubCell"/>
</dbReference>
<comment type="subunit">
    <text evidence="13">Homodimer which binds Holliday junction (HJ) DNA. The HJ becomes 2-fold symmetrical on binding to RuvC with unstacked arms; it has a different conformation from HJ DNA in complex with RuvA. In the full resolvosome a probable DNA-RuvA(4)-RuvB(12)-RuvC(2) complex forms which resolves the HJ.</text>
</comment>
<keyword evidence="7 13" id="KW-0378">Hydrolase</keyword>
<evidence type="ECO:0000256" key="3">
    <source>
        <dbReference type="ARBA" id="ARBA00022722"/>
    </source>
</evidence>
<dbReference type="Pfam" id="PF02075">
    <property type="entry name" value="RuvC"/>
    <property type="match status" value="1"/>
</dbReference>
<dbReference type="EMBL" id="FPBV01000008">
    <property type="protein sequence ID" value="SFU78742.1"/>
    <property type="molecule type" value="Genomic_DNA"/>
</dbReference>
<evidence type="ECO:0000256" key="2">
    <source>
        <dbReference type="ARBA" id="ARBA00022490"/>
    </source>
</evidence>
<dbReference type="PROSITE" id="PS01321">
    <property type="entry name" value="RUVC"/>
    <property type="match status" value="1"/>
</dbReference>
<dbReference type="FunFam" id="3.30.420.10:FF:000002">
    <property type="entry name" value="Crossover junction endodeoxyribonuclease RuvC"/>
    <property type="match status" value="1"/>
</dbReference>
<keyword evidence="9 13" id="KW-0238">DNA-binding</keyword>
<evidence type="ECO:0000256" key="1">
    <source>
        <dbReference type="ARBA" id="ARBA00009518"/>
    </source>
</evidence>
<protein>
    <recommendedName>
        <fullName evidence="13 14">Crossover junction endodeoxyribonuclease RuvC</fullName>
        <ecNumber evidence="13 14">3.1.21.10</ecNumber>
    </recommendedName>
    <alternativeName>
        <fullName evidence="13">Holliday junction nuclease RuvC</fullName>
    </alternativeName>
    <alternativeName>
        <fullName evidence="13">Holliday junction resolvase RuvC</fullName>
    </alternativeName>
</protein>
<evidence type="ECO:0000256" key="9">
    <source>
        <dbReference type="ARBA" id="ARBA00023125"/>
    </source>
</evidence>